<feature type="region of interest" description="Disordered" evidence="1">
    <location>
        <begin position="171"/>
        <end position="199"/>
    </location>
</feature>
<accession>A0A1G9AVP7</accession>
<feature type="compositionally biased region" description="Low complexity" evidence="1">
    <location>
        <begin position="190"/>
        <end position="199"/>
    </location>
</feature>
<keyword evidence="3" id="KW-1185">Reference proteome</keyword>
<evidence type="ECO:0008006" key="4">
    <source>
        <dbReference type="Google" id="ProtNLM"/>
    </source>
</evidence>
<name>A0A1G9AVP7_9ACTN</name>
<evidence type="ECO:0000313" key="3">
    <source>
        <dbReference type="Proteomes" id="UP000199155"/>
    </source>
</evidence>
<organism evidence="2 3">
    <name type="scientific">Streptomyces indicus</name>
    <dbReference type="NCBI Taxonomy" id="417292"/>
    <lineage>
        <taxon>Bacteria</taxon>
        <taxon>Bacillati</taxon>
        <taxon>Actinomycetota</taxon>
        <taxon>Actinomycetes</taxon>
        <taxon>Kitasatosporales</taxon>
        <taxon>Streptomycetaceae</taxon>
        <taxon>Streptomyces</taxon>
    </lineage>
</organism>
<dbReference type="EMBL" id="FNFF01000006">
    <property type="protein sequence ID" value="SDK31479.1"/>
    <property type="molecule type" value="Genomic_DNA"/>
</dbReference>
<evidence type="ECO:0000313" key="2">
    <source>
        <dbReference type="EMBL" id="SDK31479.1"/>
    </source>
</evidence>
<evidence type="ECO:0000256" key="1">
    <source>
        <dbReference type="SAM" id="MobiDB-lite"/>
    </source>
</evidence>
<protein>
    <recommendedName>
        <fullName evidence="4">Transcriptional regulator</fullName>
    </recommendedName>
</protein>
<dbReference type="Proteomes" id="UP000199155">
    <property type="component" value="Unassembled WGS sequence"/>
</dbReference>
<gene>
    <name evidence="2" type="ORF">SAMN05421806_106185</name>
</gene>
<sequence length="583" mass="60207">MQCLALPQAELPKGAPMSRTPNHRLQALLDEAGWTPAQLARAVRALASEQGIRLTCARTTAVRWLAGTRPRPPAPALIVEALSRALGRTVGAQQAGLTAAPAHSAVPHATDATAPLARLERLVAAEHDPGARRRLAAAPFSLGALPTPASCPGPGPGAGLGPAVRPDPCSVRASAGTAGPCPAASSGPTALLGSARSGRRGSVCGRVYGAESCRAYGAESCRAYGTEPCRAYGTEPCHAYGASTHRTYVPESRPAYGPEPDPGVGTGSCAPARTSAAPAAARLPSPRAAPAASVRLGDVQAMIRLCDDLVRHHGGSAARAVLAAYVARPVLGWLKAPQPPSAHRALLSGTAQLTLLLGMMCADDGADALAQHYYLTAAGMAREAQDGATLAIGLRTLAAQAHELGHRTPAVRALARHAADLAAQHAPAAARCYTLALVAVVEAGHDPRAARRALSAGERHLDGAPDGDGPFGSYAAASFQYQRGQTFAALKETAQATAAFSAALRMRGPDELLARALTCARIAETLLRDGHLERSLSHWGQFLDLAQHLQSGRVRRQSGVMTALLRPYGAHAGAAELLRRARQ</sequence>
<dbReference type="AlphaFoldDB" id="A0A1G9AVP7"/>
<dbReference type="STRING" id="417292.SAMN05421806_106185"/>
<proteinExistence type="predicted"/>
<reference evidence="2 3" key="1">
    <citation type="submission" date="2016-10" db="EMBL/GenBank/DDBJ databases">
        <authorList>
            <person name="de Groot N.N."/>
        </authorList>
    </citation>
    <scope>NUCLEOTIDE SEQUENCE [LARGE SCALE GENOMIC DNA]</scope>
    <source>
        <strain evidence="2 3">CGMCC 4.5727</strain>
    </source>
</reference>